<reference evidence="2" key="1">
    <citation type="submission" date="2017-11" db="EMBL/GenBank/DDBJ databases">
        <authorList>
            <person name="Watanabe M."/>
            <person name="Kojima H."/>
        </authorList>
    </citation>
    <scope>NUCLEOTIDE SEQUENCE [LARGE SCALE GENOMIC DNA]</scope>
    <source>
        <strain evidence="2">Tokyo 01</strain>
    </source>
</reference>
<dbReference type="GO" id="GO:0005829">
    <property type="term" value="C:cytosol"/>
    <property type="evidence" value="ECO:0007669"/>
    <property type="project" value="TreeGrafter"/>
</dbReference>
<dbReference type="SUPFAM" id="SSF102405">
    <property type="entry name" value="MCP/YpsA-like"/>
    <property type="match status" value="1"/>
</dbReference>
<keyword evidence="2" id="KW-1185">Reference proteome</keyword>
<gene>
    <name evidence="1" type="ORF">DENIS_1026</name>
</gene>
<dbReference type="InterPro" id="IPR052341">
    <property type="entry name" value="LOG_family_nucleotidases"/>
</dbReference>
<dbReference type="InterPro" id="IPR041164">
    <property type="entry name" value="LDcluster4"/>
</dbReference>
<evidence type="ECO:0000313" key="2">
    <source>
        <dbReference type="Proteomes" id="UP000288096"/>
    </source>
</evidence>
<dbReference type="InterPro" id="IPR005268">
    <property type="entry name" value="CHP00725"/>
</dbReference>
<proteinExistence type="predicted"/>
<organism evidence="1 2">
    <name type="scientific">Desulfonema ishimotonii</name>
    <dbReference type="NCBI Taxonomy" id="45657"/>
    <lineage>
        <taxon>Bacteria</taxon>
        <taxon>Pseudomonadati</taxon>
        <taxon>Thermodesulfobacteriota</taxon>
        <taxon>Desulfobacteria</taxon>
        <taxon>Desulfobacterales</taxon>
        <taxon>Desulfococcaceae</taxon>
        <taxon>Desulfonema</taxon>
    </lineage>
</organism>
<dbReference type="Pfam" id="PF18306">
    <property type="entry name" value="LDcluster4"/>
    <property type="match status" value="1"/>
</dbReference>
<evidence type="ECO:0000313" key="1">
    <source>
        <dbReference type="EMBL" id="GBC60082.1"/>
    </source>
</evidence>
<accession>A0A401FSX6</accession>
<dbReference type="Proteomes" id="UP000288096">
    <property type="component" value="Unassembled WGS sequence"/>
</dbReference>
<dbReference type="EMBL" id="BEXT01000001">
    <property type="protein sequence ID" value="GBC60082.1"/>
    <property type="molecule type" value="Genomic_DNA"/>
</dbReference>
<dbReference type="Gene3D" id="3.40.50.450">
    <property type="match status" value="1"/>
</dbReference>
<dbReference type="PANTHER" id="PTHR43393:SF3">
    <property type="entry name" value="LYSINE DECARBOXYLASE-LIKE PROTEIN"/>
    <property type="match status" value="1"/>
</dbReference>
<dbReference type="RefSeq" id="WP_124327534.1">
    <property type="nucleotide sequence ID" value="NZ_BEXT01000001.1"/>
</dbReference>
<reference evidence="2" key="2">
    <citation type="submission" date="2019-01" db="EMBL/GenBank/DDBJ databases">
        <title>Genome sequence of Desulfonema ishimotonii strain Tokyo 01.</title>
        <authorList>
            <person name="Fukui M."/>
        </authorList>
    </citation>
    <scope>NUCLEOTIDE SEQUENCE [LARGE SCALE GENOMIC DNA]</scope>
    <source>
        <strain evidence="2">Tokyo 01</strain>
    </source>
</reference>
<dbReference type="AlphaFoldDB" id="A0A401FSX6"/>
<comment type="caution">
    <text evidence="1">The sequence shown here is derived from an EMBL/GenBank/DDBJ whole genome shotgun (WGS) entry which is preliminary data.</text>
</comment>
<sequence>MKRAFIVGVMGGGSAPEKDLRAARRLGRLIASQGWVLLNGGRNAGIMEASARGACEAGGVTLGILPDASDHQVSEYIQIPVLTGMGSARNSINVLSSHVVVACPGGTGTLSEIALALKAGRPVILMGFDAERIFDAHAKAGQLHYAETPEDAIERIKALYP</sequence>
<name>A0A401FSX6_9BACT</name>
<protein>
    <submittedName>
        <fullName evidence="1">TIGR00725 family protein</fullName>
    </submittedName>
</protein>
<dbReference type="PANTHER" id="PTHR43393">
    <property type="entry name" value="CYTOKININ RIBOSIDE 5'-MONOPHOSPHATE PHOSPHORIBOHYDROLASE"/>
    <property type="match status" value="1"/>
</dbReference>
<dbReference type="OrthoDB" id="9794039at2"/>
<dbReference type="NCBIfam" id="TIGR00725">
    <property type="entry name" value="TIGR00725 family protein"/>
    <property type="match status" value="1"/>
</dbReference>